<keyword evidence="3" id="KW-1185">Reference proteome</keyword>
<keyword evidence="2" id="KW-0269">Exonuclease</keyword>
<evidence type="ECO:0000313" key="3">
    <source>
        <dbReference type="Proteomes" id="UP000264120"/>
    </source>
</evidence>
<dbReference type="Gene3D" id="3.60.10.10">
    <property type="entry name" value="Endonuclease/exonuclease/phosphatase"/>
    <property type="match status" value="1"/>
</dbReference>
<feature type="domain" description="Endonuclease/exonuclease/phosphatase" evidence="1">
    <location>
        <begin position="53"/>
        <end position="302"/>
    </location>
</feature>
<organism evidence="2 3">
    <name type="scientific">Komagataeibacter saccharivorans</name>
    <dbReference type="NCBI Taxonomy" id="265959"/>
    <lineage>
        <taxon>Bacteria</taxon>
        <taxon>Pseudomonadati</taxon>
        <taxon>Pseudomonadota</taxon>
        <taxon>Alphaproteobacteria</taxon>
        <taxon>Acetobacterales</taxon>
        <taxon>Acetobacteraceae</taxon>
        <taxon>Komagataeibacter</taxon>
    </lineage>
</organism>
<proteinExistence type="predicted"/>
<dbReference type="Proteomes" id="UP000264120">
    <property type="component" value="Chromosome"/>
</dbReference>
<accession>A0A347W904</accession>
<dbReference type="SUPFAM" id="SSF56219">
    <property type="entry name" value="DNase I-like"/>
    <property type="match status" value="1"/>
</dbReference>
<dbReference type="AlphaFoldDB" id="A0A347W904"/>
<dbReference type="GO" id="GO:0004519">
    <property type="term" value="F:endonuclease activity"/>
    <property type="evidence" value="ECO:0007669"/>
    <property type="project" value="UniProtKB-KW"/>
</dbReference>
<dbReference type="Pfam" id="PF03372">
    <property type="entry name" value="Exo_endo_phos"/>
    <property type="match status" value="1"/>
</dbReference>
<dbReference type="KEGG" id="ksc:CD178_00531"/>
<dbReference type="InterPro" id="IPR036691">
    <property type="entry name" value="Endo/exonu/phosph_ase_sf"/>
</dbReference>
<gene>
    <name evidence="2" type="ORF">CD178_00531</name>
</gene>
<keyword evidence="2" id="KW-0378">Hydrolase</keyword>
<evidence type="ECO:0000259" key="1">
    <source>
        <dbReference type="Pfam" id="PF03372"/>
    </source>
</evidence>
<dbReference type="GO" id="GO:0004527">
    <property type="term" value="F:exonuclease activity"/>
    <property type="evidence" value="ECO:0007669"/>
    <property type="project" value="UniProtKB-KW"/>
</dbReference>
<dbReference type="EMBL" id="CP023036">
    <property type="protein sequence ID" value="AXY21347.1"/>
    <property type="molecule type" value="Genomic_DNA"/>
</dbReference>
<protein>
    <submittedName>
        <fullName evidence="2">Endonuclease/Exonuclease/phosphatase family protein</fullName>
    </submittedName>
</protein>
<name>A0A347W904_9PROT</name>
<sequence>MWMKPSPGYALSRVRPPPPECSHRHGVWLALFACLTTMPSGPAQAAASLKLSTWNLDWLTTRTQGDAALPPDVTPRTPAELDALARYARHLAPDIAALEEVDTPELAARLFPAPSYHIIISGDQVVQKVALAIRADLQVERHADVTALDVYPATAPRHLRSGLDLSIGSGPDTLRLLVVHLKAGCRDSSPTSRKPACRTLLRQVAVIQDWIMERQDEGEAFAVLGDFNRLLATDDPALRNLAENGPLTLATAGHASPCGQGSYFIDHIILGGAARGWLQPDSLRVMLYRGSGQEPAMRLSDHCPVSVRLSPP</sequence>
<reference evidence="2 3" key="1">
    <citation type="submission" date="2017-08" db="EMBL/GenBank/DDBJ databases">
        <title>Complete genome sequence of Gluconacetobacter saccharivorans CV1 isolated from Fermented Vinegar.</title>
        <authorList>
            <person name="Kim S.-Y."/>
        </authorList>
    </citation>
    <scope>NUCLEOTIDE SEQUENCE [LARGE SCALE GENOMIC DNA]</scope>
    <source>
        <strain evidence="2 3">CV1</strain>
    </source>
</reference>
<keyword evidence="2" id="KW-0540">Nuclease</keyword>
<dbReference type="InterPro" id="IPR005135">
    <property type="entry name" value="Endo/exonuclease/phosphatase"/>
</dbReference>
<evidence type="ECO:0000313" key="2">
    <source>
        <dbReference type="EMBL" id="AXY21347.1"/>
    </source>
</evidence>
<keyword evidence="2" id="KW-0255">Endonuclease</keyword>